<proteinExistence type="inferred from homology"/>
<reference evidence="6 8" key="2">
    <citation type="journal article" date="2019" name="Front. Microbiol.">
        <title>In silico and Genetic Analyses of Cyclic Lipopeptide Synthetic Gene Clusters in Pseudomonas sp. 11K1.</title>
        <authorList>
            <person name="Zhao H."/>
            <person name="Liu Y.P."/>
            <person name="Zhang L.Q."/>
        </authorList>
    </citation>
    <scope>NUCLEOTIDE SEQUENCE [LARGE SCALE GENOMIC DNA]</scope>
    <source>
        <strain evidence="6 8">11K1</strain>
    </source>
</reference>
<dbReference type="Proteomes" id="UP001227386">
    <property type="component" value="Chromosome"/>
</dbReference>
<comment type="similarity">
    <text evidence="2">Belongs to the HPr family.</text>
</comment>
<dbReference type="AlphaFoldDB" id="A0A4V1CA81"/>
<evidence type="ECO:0000256" key="3">
    <source>
        <dbReference type="ARBA" id="ARBA00022490"/>
    </source>
</evidence>
<evidence type="ECO:0000313" key="8">
    <source>
        <dbReference type="Proteomes" id="UP000296468"/>
    </source>
</evidence>
<dbReference type="OrthoDB" id="9798965at2"/>
<evidence type="ECO:0000313" key="6">
    <source>
        <dbReference type="EMBL" id="QBZ87984.1"/>
    </source>
</evidence>
<dbReference type="GO" id="GO:0005737">
    <property type="term" value="C:cytoplasm"/>
    <property type="evidence" value="ECO:0007669"/>
    <property type="project" value="UniProtKB-SubCell"/>
</dbReference>
<dbReference type="NCBIfam" id="TIGR01003">
    <property type="entry name" value="PTS_HPr_family"/>
    <property type="match status" value="1"/>
</dbReference>
<evidence type="ECO:0000256" key="2">
    <source>
        <dbReference type="ARBA" id="ARBA00010736"/>
    </source>
</evidence>
<evidence type="ECO:0000256" key="4">
    <source>
        <dbReference type="ARBA" id="ARBA00022683"/>
    </source>
</evidence>
<keyword evidence="4" id="KW-0598">Phosphotransferase system</keyword>
<dbReference type="PROSITE" id="PS51350">
    <property type="entry name" value="PTS_HPR_DOM"/>
    <property type="match status" value="1"/>
</dbReference>
<feature type="domain" description="HPr" evidence="5">
    <location>
        <begin position="1"/>
        <end position="90"/>
    </location>
</feature>
<dbReference type="PROSITE" id="PS00369">
    <property type="entry name" value="PTS_HPR_HIS"/>
    <property type="match status" value="1"/>
</dbReference>
<dbReference type="KEGG" id="pvk:EPZ47_04480"/>
<dbReference type="GO" id="GO:0009401">
    <property type="term" value="P:phosphoenolpyruvate-dependent sugar phosphotransferase system"/>
    <property type="evidence" value="ECO:0007669"/>
    <property type="project" value="UniProtKB-KW"/>
</dbReference>
<name>A0A4V1CA81_9PSED</name>
<dbReference type="PANTHER" id="PTHR33705">
    <property type="entry name" value="PHOSPHOCARRIER PROTEIN HPR"/>
    <property type="match status" value="1"/>
</dbReference>
<reference evidence="7" key="4">
    <citation type="submission" date="2023-04" db="EMBL/GenBank/DDBJ databases">
        <authorList>
            <person name="Charles T.C."/>
            <person name="Cheng J."/>
            <person name="Lynch M."/>
            <person name="Van Dyk A."/>
        </authorList>
    </citation>
    <scope>NUCLEOTIDE SEQUENCE</scope>
    <source>
        <strain evidence="7">YsS1</strain>
    </source>
</reference>
<dbReference type="Proteomes" id="UP000296468">
    <property type="component" value="Chromosome"/>
</dbReference>
<gene>
    <name evidence="6" type="ORF">EPZ47_04480</name>
    <name evidence="7" type="ORF">QCD61_04270</name>
</gene>
<organism evidence="6 8">
    <name type="scientific">Pseudomonas viciae</name>
    <dbReference type="NCBI Taxonomy" id="2505979"/>
    <lineage>
        <taxon>Bacteria</taxon>
        <taxon>Pseudomonadati</taxon>
        <taxon>Pseudomonadota</taxon>
        <taxon>Gammaproteobacteria</taxon>
        <taxon>Pseudomonadales</taxon>
        <taxon>Pseudomonadaceae</taxon>
        <taxon>Pseudomonas</taxon>
    </lineage>
</organism>
<protein>
    <submittedName>
        <fullName evidence="6">HPr family phosphocarrier protein</fullName>
    </submittedName>
</protein>
<accession>A0A4V1CA81</accession>
<dbReference type="PRINTS" id="PR00107">
    <property type="entry name" value="PHOSPHOCPHPR"/>
</dbReference>
<dbReference type="InterPro" id="IPR035895">
    <property type="entry name" value="HPr-like_sf"/>
</dbReference>
<dbReference type="SUPFAM" id="SSF55594">
    <property type="entry name" value="HPr-like"/>
    <property type="match status" value="1"/>
</dbReference>
<dbReference type="EMBL" id="CP035088">
    <property type="protein sequence ID" value="QBZ87984.1"/>
    <property type="molecule type" value="Genomic_DNA"/>
</dbReference>
<comment type="subcellular location">
    <subcellularLocation>
        <location evidence="1">Cytoplasm</location>
    </subcellularLocation>
</comment>
<dbReference type="InterPro" id="IPR000032">
    <property type="entry name" value="HPr-like"/>
</dbReference>
<dbReference type="InterPro" id="IPR001020">
    <property type="entry name" value="PTS_HPr_His_P_site"/>
</dbReference>
<dbReference type="CDD" id="cd00367">
    <property type="entry name" value="PTS-HPr_like"/>
    <property type="match status" value="1"/>
</dbReference>
<dbReference type="InterPro" id="IPR050399">
    <property type="entry name" value="HPr"/>
</dbReference>
<dbReference type="InterPro" id="IPR002114">
    <property type="entry name" value="PTS_HPr_Ser_P_site"/>
</dbReference>
<keyword evidence="3" id="KW-0963">Cytoplasm</keyword>
<dbReference type="PROSITE" id="PS00589">
    <property type="entry name" value="PTS_HPR_SER"/>
    <property type="match status" value="1"/>
</dbReference>
<reference evidence="6" key="3">
    <citation type="submission" date="2019-01" db="EMBL/GenBank/DDBJ databases">
        <authorList>
            <person name="Zhang L."/>
        </authorList>
    </citation>
    <scope>NUCLEOTIDE SEQUENCE</scope>
    <source>
        <strain evidence="6">11K1</strain>
    </source>
</reference>
<evidence type="ECO:0000313" key="9">
    <source>
        <dbReference type="Proteomes" id="UP001227386"/>
    </source>
</evidence>
<dbReference type="Pfam" id="PF00381">
    <property type="entry name" value="PTS-HPr"/>
    <property type="match status" value="1"/>
</dbReference>
<keyword evidence="9" id="KW-1185">Reference proteome</keyword>
<evidence type="ECO:0000313" key="7">
    <source>
        <dbReference type="EMBL" id="WGO94300.1"/>
    </source>
</evidence>
<evidence type="ECO:0000259" key="5">
    <source>
        <dbReference type="PROSITE" id="PS51350"/>
    </source>
</evidence>
<reference evidence="7 9" key="1">
    <citation type="journal article" date="2012" name="Appl. Soil Ecol.">
        <title>Isolation and characterization of new plant growth-promoting bacterial endophytes.</title>
        <authorList>
            <person name="Rashid S."/>
            <person name="Charles T.C."/>
            <person name="Glick B.R."/>
        </authorList>
    </citation>
    <scope>NUCLEOTIDE SEQUENCE [LARGE SCALE GENOMIC DNA]</scope>
    <source>
        <strain evidence="7 9">YsS1</strain>
    </source>
</reference>
<sequence>MPALEIEIINKLGLHARASAKFVGIAGQFKDTTIRVGRTPESTIDGKSIMAMMMLAAGKGTRIHLETEGEQAQEALDALVALINNYFDEGE</sequence>
<dbReference type="Gene3D" id="3.30.1340.10">
    <property type="entry name" value="HPr-like"/>
    <property type="match status" value="1"/>
</dbReference>
<dbReference type="PANTHER" id="PTHR33705:SF2">
    <property type="entry name" value="PHOSPHOCARRIER PROTEIN NPR"/>
    <property type="match status" value="1"/>
</dbReference>
<dbReference type="RefSeq" id="WP_135843701.1">
    <property type="nucleotide sequence ID" value="NZ_CP035088.1"/>
</dbReference>
<dbReference type="EMBL" id="CP123771">
    <property type="protein sequence ID" value="WGO94300.1"/>
    <property type="molecule type" value="Genomic_DNA"/>
</dbReference>
<evidence type="ECO:0000256" key="1">
    <source>
        <dbReference type="ARBA" id="ARBA00004496"/>
    </source>
</evidence>